<evidence type="ECO:0000259" key="2">
    <source>
        <dbReference type="Pfam" id="PF19762"/>
    </source>
</evidence>
<feature type="transmembrane region" description="Helical" evidence="1">
    <location>
        <begin position="72"/>
        <end position="92"/>
    </location>
</feature>
<dbReference type="EMBL" id="JADIMH010000042">
    <property type="protein sequence ID" value="MBO8467576.1"/>
    <property type="molecule type" value="Genomic_DNA"/>
</dbReference>
<dbReference type="AlphaFoldDB" id="A0A9D9I9N4"/>
<feature type="transmembrane region" description="Helical" evidence="1">
    <location>
        <begin position="98"/>
        <end position="118"/>
    </location>
</feature>
<keyword evidence="1" id="KW-1133">Transmembrane helix</keyword>
<dbReference type="Proteomes" id="UP000823660">
    <property type="component" value="Unassembled WGS sequence"/>
</dbReference>
<dbReference type="Pfam" id="PF19762">
    <property type="entry name" value="DUF6249"/>
    <property type="match status" value="1"/>
</dbReference>
<name>A0A9D9I9N4_9BACT</name>
<feature type="domain" description="DUF6249" evidence="2">
    <location>
        <begin position="9"/>
        <end position="118"/>
    </location>
</feature>
<reference evidence="3" key="2">
    <citation type="journal article" date="2021" name="PeerJ">
        <title>Extensive microbial diversity within the chicken gut microbiome revealed by metagenomics and culture.</title>
        <authorList>
            <person name="Gilroy R."/>
            <person name="Ravi A."/>
            <person name="Getino M."/>
            <person name="Pursley I."/>
            <person name="Horton D.L."/>
            <person name="Alikhan N.F."/>
            <person name="Baker D."/>
            <person name="Gharbi K."/>
            <person name="Hall N."/>
            <person name="Watson M."/>
            <person name="Adriaenssens E.M."/>
            <person name="Foster-Nyarko E."/>
            <person name="Jarju S."/>
            <person name="Secka A."/>
            <person name="Antonio M."/>
            <person name="Oren A."/>
            <person name="Chaudhuri R.R."/>
            <person name="La Ragione R."/>
            <person name="Hildebrand F."/>
            <person name="Pallen M.J."/>
        </authorList>
    </citation>
    <scope>NUCLEOTIDE SEQUENCE</scope>
    <source>
        <strain evidence="3">B1-15692</strain>
    </source>
</reference>
<protein>
    <recommendedName>
        <fullName evidence="2">DUF6249 domain-containing protein</fullName>
    </recommendedName>
</protein>
<comment type="caution">
    <text evidence="3">The sequence shown here is derived from an EMBL/GenBank/DDBJ whole genome shotgun (WGS) entry which is preliminary data.</text>
</comment>
<keyword evidence="1" id="KW-0472">Membrane</keyword>
<reference evidence="3" key="1">
    <citation type="submission" date="2020-10" db="EMBL/GenBank/DDBJ databases">
        <authorList>
            <person name="Gilroy R."/>
        </authorList>
    </citation>
    <scope>NUCLEOTIDE SEQUENCE</scope>
    <source>
        <strain evidence="3">B1-15692</strain>
    </source>
</reference>
<accession>A0A9D9I9N4</accession>
<feature type="transmembrane region" description="Helical" evidence="1">
    <location>
        <begin position="6"/>
        <end position="26"/>
    </location>
</feature>
<proteinExistence type="predicted"/>
<gene>
    <name evidence="3" type="ORF">IAB99_07420</name>
</gene>
<evidence type="ECO:0000313" key="3">
    <source>
        <dbReference type="EMBL" id="MBO8467576.1"/>
    </source>
</evidence>
<dbReference type="InterPro" id="IPR046216">
    <property type="entry name" value="DUF6249"/>
</dbReference>
<evidence type="ECO:0000256" key="1">
    <source>
        <dbReference type="SAM" id="Phobius"/>
    </source>
</evidence>
<organism evidence="3 4">
    <name type="scientific">Candidatus Cryptobacteroides faecipullorum</name>
    <dbReference type="NCBI Taxonomy" id="2840764"/>
    <lineage>
        <taxon>Bacteria</taxon>
        <taxon>Pseudomonadati</taxon>
        <taxon>Bacteroidota</taxon>
        <taxon>Bacteroidia</taxon>
        <taxon>Bacteroidales</taxon>
        <taxon>Candidatus Cryptobacteroides</taxon>
    </lineage>
</organism>
<sequence length="145" mass="15657">MVDWTAVLIVTGLCVVMPIVVTGIVFRSKEHEINRKTDVLLKAVENGQEIDPALFTGSGNGKTLKMKLLNKLTWGMVLFVIGVGMLVGGPFADDPKGFVITGGIMTAVGAGLLAAFFVGRKWMRPEIKAEENAFMSEGKDSEKEI</sequence>
<evidence type="ECO:0000313" key="4">
    <source>
        <dbReference type="Proteomes" id="UP000823660"/>
    </source>
</evidence>
<keyword evidence="1" id="KW-0812">Transmembrane</keyword>